<dbReference type="SMART" id="SM00065">
    <property type="entry name" value="GAF"/>
    <property type="match status" value="1"/>
</dbReference>
<name>A0A6G4A137_9BACL</name>
<dbReference type="InterPro" id="IPR029016">
    <property type="entry name" value="GAF-like_dom_sf"/>
</dbReference>
<comment type="similarity">
    <text evidence="1">Belongs to the free Met sulfoxide reductase family.</text>
</comment>
<dbReference type="InterPro" id="IPR051330">
    <property type="entry name" value="Phosphatase_reg/MetRdx"/>
</dbReference>
<evidence type="ECO:0000256" key="1">
    <source>
        <dbReference type="ARBA" id="ARBA00038454"/>
    </source>
</evidence>
<dbReference type="Gene3D" id="3.30.450.40">
    <property type="match status" value="1"/>
</dbReference>
<dbReference type="SUPFAM" id="SSF55781">
    <property type="entry name" value="GAF domain-like"/>
    <property type="match status" value="1"/>
</dbReference>
<evidence type="ECO:0000313" key="3">
    <source>
        <dbReference type="EMBL" id="NEW08008.1"/>
    </source>
</evidence>
<comment type="caution">
    <text evidence="3">The sequence shown here is derived from an EMBL/GenBank/DDBJ whole genome shotgun (WGS) entry which is preliminary data.</text>
</comment>
<dbReference type="PANTHER" id="PTHR21021:SF15">
    <property type="entry name" value="FREE METHIONINE-R-SULFOXIDE REDUCTASE"/>
    <property type="match status" value="1"/>
</dbReference>
<dbReference type="Pfam" id="PF01590">
    <property type="entry name" value="GAF"/>
    <property type="match status" value="1"/>
</dbReference>
<organism evidence="3">
    <name type="scientific">Paenibacillus sp. SYP-B3998</name>
    <dbReference type="NCBI Taxonomy" id="2678564"/>
    <lineage>
        <taxon>Bacteria</taxon>
        <taxon>Bacillati</taxon>
        <taxon>Bacillota</taxon>
        <taxon>Bacilli</taxon>
        <taxon>Bacillales</taxon>
        <taxon>Paenibacillaceae</taxon>
        <taxon>Paenibacillus</taxon>
    </lineage>
</organism>
<dbReference type="PANTHER" id="PTHR21021">
    <property type="entry name" value="GAF/PUTATIVE CYTOSKELETAL PROTEIN"/>
    <property type="match status" value="1"/>
</dbReference>
<gene>
    <name evidence="3" type="ORF">GK047_18575</name>
</gene>
<dbReference type="PROSITE" id="PS01320">
    <property type="entry name" value="UPF0067"/>
    <property type="match status" value="1"/>
</dbReference>
<dbReference type="GO" id="GO:0005829">
    <property type="term" value="C:cytosol"/>
    <property type="evidence" value="ECO:0007669"/>
    <property type="project" value="TreeGrafter"/>
</dbReference>
<dbReference type="EMBL" id="JAAIKC010000007">
    <property type="protein sequence ID" value="NEW08008.1"/>
    <property type="molecule type" value="Genomic_DNA"/>
</dbReference>
<feature type="domain" description="GAF" evidence="2">
    <location>
        <begin position="59"/>
        <end position="187"/>
    </location>
</feature>
<dbReference type="FunFam" id="3.30.450.40:FF:000008">
    <property type="entry name" value="GAF domain-containing proteins"/>
    <property type="match status" value="1"/>
</dbReference>
<protein>
    <submittedName>
        <fullName evidence="3">GAF domain-containing protein</fullName>
    </submittedName>
</protein>
<reference evidence="3" key="1">
    <citation type="submission" date="2020-02" db="EMBL/GenBank/DDBJ databases">
        <authorList>
            <person name="Shen X.-R."/>
            <person name="Zhang Y.-X."/>
        </authorList>
    </citation>
    <scope>NUCLEOTIDE SEQUENCE</scope>
    <source>
        <strain evidence="3">SYP-B3998</strain>
    </source>
</reference>
<accession>A0A6G4A137</accession>
<sequence length="187" mass="21106">MRTALFGENDSFWYDRINSYLVEREWVSVFAKSCYEGTREENYRLLIKQLEALIHDEPNRIANLANASALLQQFLNDINWVGFYLLEENELVLGPFQGLPACVRIPLNRGVCGTSAQRQETIRVADVHAFPGHIACDAASQSEIVIPILKGNQLIGVLDIDSPTKNRFDETDQSYLEQFVKALSAAI</sequence>
<proteinExistence type="inferred from homology"/>
<dbReference type="InterPro" id="IPR000614">
    <property type="entry name" value="FRMsr_CS"/>
</dbReference>
<dbReference type="AlphaFoldDB" id="A0A6G4A137"/>
<dbReference type="GO" id="GO:0033745">
    <property type="term" value="F:L-methionine-(R)-S-oxide reductase activity"/>
    <property type="evidence" value="ECO:0007669"/>
    <property type="project" value="TreeGrafter"/>
</dbReference>
<evidence type="ECO:0000259" key="2">
    <source>
        <dbReference type="SMART" id="SM00065"/>
    </source>
</evidence>
<dbReference type="InterPro" id="IPR003018">
    <property type="entry name" value="GAF"/>
</dbReference>